<dbReference type="Proteomes" id="UP000480929">
    <property type="component" value="Unassembled WGS sequence"/>
</dbReference>
<dbReference type="EMBL" id="WKPI01000003">
    <property type="protein sequence ID" value="MSC32161.1"/>
    <property type="molecule type" value="Genomic_DNA"/>
</dbReference>
<gene>
    <name evidence="2" type="ORF">GKD88_03405</name>
    <name evidence="1" type="ORF">GKE08_04675</name>
</gene>
<evidence type="ECO:0000313" key="4">
    <source>
        <dbReference type="Proteomes" id="UP000480929"/>
    </source>
</evidence>
<keyword evidence="4" id="KW-1185">Reference proteome</keyword>
<organism evidence="1 3">
    <name type="scientific">Holdemania massiliensis</name>
    <dbReference type="NCBI Taxonomy" id="1468449"/>
    <lineage>
        <taxon>Bacteria</taxon>
        <taxon>Bacillati</taxon>
        <taxon>Bacillota</taxon>
        <taxon>Erysipelotrichia</taxon>
        <taxon>Erysipelotrichales</taxon>
        <taxon>Erysipelotrichaceae</taxon>
        <taxon>Holdemania</taxon>
    </lineage>
</organism>
<dbReference type="AlphaFoldDB" id="A0A6N7S443"/>
<sequence length="126" mass="13881">MKKLIVMISLGLFCSLCTLVGETEEVRFQIQADSQIHQEAELKNQIYAVYSELTAGVDADSRPVIIAQNISAFEIADDIDAEYRSNTVIIIQGDGKGSLIHGSFDAFSCGRPVKPKSWLAEIFGKR</sequence>
<evidence type="ECO:0000313" key="2">
    <source>
        <dbReference type="EMBL" id="MSC32161.1"/>
    </source>
</evidence>
<protein>
    <submittedName>
        <fullName evidence="1">Uncharacterized protein</fullName>
    </submittedName>
</protein>
<accession>A0A6N7S443</accession>
<evidence type="ECO:0000313" key="3">
    <source>
        <dbReference type="Proteomes" id="UP000433575"/>
    </source>
</evidence>
<evidence type="ECO:0000313" key="1">
    <source>
        <dbReference type="EMBL" id="MSA88614.1"/>
    </source>
</evidence>
<name>A0A6N7S443_9FIRM</name>
<dbReference type="EMBL" id="WKPJ01000004">
    <property type="protein sequence ID" value="MSA88614.1"/>
    <property type="molecule type" value="Genomic_DNA"/>
</dbReference>
<reference evidence="3 4" key="1">
    <citation type="journal article" date="2019" name="Nat. Med.">
        <title>A library of human gut bacterial isolates paired with longitudinal multiomics data enables mechanistic microbiome research.</title>
        <authorList>
            <person name="Poyet M."/>
            <person name="Groussin M."/>
            <person name="Gibbons S.M."/>
            <person name="Avila-Pacheco J."/>
            <person name="Jiang X."/>
            <person name="Kearney S.M."/>
            <person name="Perrotta A.R."/>
            <person name="Berdy B."/>
            <person name="Zhao S."/>
            <person name="Lieberman T.D."/>
            <person name="Swanson P.K."/>
            <person name="Smith M."/>
            <person name="Roesemann S."/>
            <person name="Alexander J.E."/>
            <person name="Rich S.A."/>
            <person name="Livny J."/>
            <person name="Vlamakis H."/>
            <person name="Clish C."/>
            <person name="Bullock K."/>
            <person name="Deik A."/>
            <person name="Scott J."/>
            <person name="Pierce K.A."/>
            <person name="Xavier R.J."/>
            <person name="Alm E.J."/>
        </authorList>
    </citation>
    <scope>NUCLEOTIDE SEQUENCE [LARGE SCALE GENOMIC DNA]</scope>
    <source>
        <strain evidence="1 3">BIOML-A4</strain>
        <strain evidence="2 4">BIOML-A5</strain>
    </source>
</reference>
<dbReference type="Proteomes" id="UP000433575">
    <property type="component" value="Unassembled WGS sequence"/>
</dbReference>
<comment type="caution">
    <text evidence="1">The sequence shown here is derived from an EMBL/GenBank/DDBJ whole genome shotgun (WGS) entry which is preliminary data.</text>
</comment>
<dbReference type="OrthoDB" id="1645998at2"/>
<dbReference type="RefSeq" id="WP_154238127.1">
    <property type="nucleotide sequence ID" value="NZ_AP031450.1"/>
</dbReference>
<proteinExistence type="predicted"/>